<evidence type="ECO:0000313" key="3">
    <source>
        <dbReference type="Proteomes" id="UP000440773"/>
    </source>
</evidence>
<accession>A0A6A2JJA2</accession>
<dbReference type="AlphaFoldDB" id="A0A6A2JJA2"/>
<evidence type="ECO:0000259" key="1">
    <source>
        <dbReference type="Pfam" id="PF09951"/>
    </source>
</evidence>
<dbReference type="PANTHER" id="PTHR38743">
    <property type="entry name" value="SIMILAR TO GLYOXYLASE I FAMILY PROTEIN"/>
    <property type="match status" value="1"/>
</dbReference>
<dbReference type="EMBL" id="WCLP01000014">
    <property type="protein sequence ID" value="KAB5282197.1"/>
    <property type="molecule type" value="Genomic_DNA"/>
</dbReference>
<dbReference type="PANTHER" id="PTHR38743:SF2">
    <property type="entry name" value="DUF2185 DOMAIN-CONTAINING PROTEIN"/>
    <property type="match status" value="1"/>
</dbReference>
<proteinExistence type="predicted"/>
<dbReference type="InterPro" id="IPR018689">
    <property type="entry name" value="Imm33_dom"/>
</dbReference>
<dbReference type="Proteomes" id="UP000440773">
    <property type="component" value="Unassembled WGS sequence"/>
</dbReference>
<protein>
    <submittedName>
        <fullName evidence="2">DUF2185 domain-containing protein</fullName>
    </submittedName>
</protein>
<name>A0A6A2JJA2_BACSE</name>
<comment type="caution">
    <text evidence="2">The sequence shown here is derived from an EMBL/GenBank/DDBJ whole genome shotgun (WGS) entry which is preliminary data.</text>
</comment>
<sequence>MKNSMKKKKNFFIPANDIKDLLTDWNEAGGCLASDRITVDGLPVGYMYREIPDEESSFGEYDSGWRFFSGDEDDEYANNPENLDIYSLNTICNYSPDIIPLLHAPYGTAYGRDENGIFQEESFESLEE</sequence>
<reference evidence="2 3" key="1">
    <citation type="journal article" date="2019" name="Nat. Med.">
        <title>A library of human gut bacterial isolates paired with longitudinal multiomics data enables mechanistic microbiome research.</title>
        <authorList>
            <person name="Poyet M."/>
            <person name="Groussin M."/>
            <person name="Gibbons S.M."/>
            <person name="Avila-Pacheco J."/>
            <person name="Jiang X."/>
            <person name="Kearney S.M."/>
            <person name="Perrotta A.R."/>
            <person name="Berdy B."/>
            <person name="Zhao S."/>
            <person name="Lieberman T.D."/>
            <person name="Swanson P.K."/>
            <person name="Smith M."/>
            <person name="Roesemann S."/>
            <person name="Alexander J.E."/>
            <person name="Rich S.A."/>
            <person name="Livny J."/>
            <person name="Vlamakis H."/>
            <person name="Clish C."/>
            <person name="Bullock K."/>
            <person name="Deik A."/>
            <person name="Scott J."/>
            <person name="Pierce K.A."/>
            <person name="Xavier R.J."/>
            <person name="Alm E.J."/>
        </authorList>
    </citation>
    <scope>NUCLEOTIDE SEQUENCE [LARGE SCALE GENOMIC DNA]</scope>
    <source>
        <strain evidence="2 3">BIOML-A17</strain>
    </source>
</reference>
<feature type="domain" description="Immunity protein Imm33" evidence="1">
    <location>
        <begin position="31"/>
        <end position="120"/>
    </location>
</feature>
<evidence type="ECO:0000313" key="2">
    <source>
        <dbReference type="EMBL" id="KAB5282197.1"/>
    </source>
</evidence>
<gene>
    <name evidence="2" type="ORF">F9962_06880</name>
</gene>
<organism evidence="2 3">
    <name type="scientific">Bacteroides stercoris</name>
    <dbReference type="NCBI Taxonomy" id="46506"/>
    <lineage>
        <taxon>Bacteria</taxon>
        <taxon>Pseudomonadati</taxon>
        <taxon>Bacteroidota</taxon>
        <taxon>Bacteroidia</taxon>
        <taxon>Bacteroidales</taxon>
        <taxon>Bacteroidaceae</taxon>
        <taxon>Bacteroides</taxon>
    </lineage>
</organism>
<dbReference type="Pfam" id="PF09951">
    <property type="entry name" value="Imm33"/>
    <property type="match status" value="1"/>
</dbReference>